<dbReference type="Pfam" id="PF08282">
    <property type="entry name" value="Hydrolase_3"/>
    <property type="match status" value="2"/>
</dbReference>
<dbReference type="SFLD" id="SFLDS00003">
    <property type="entry name" value="Haloacid_Dehalogenase"/>
    <property type="match status" value="1"/>
</dbReference>
<name>A0A8A3S2S0_9EURY</name>
<evidence type="ECO:0000256" key="4">
    <source>
        <dbReference type="ARBA" id="ARBA00023277"/>
    </source>
</evidence>
<feature type="binding site" evidence="5">
    <location>
        <position position="178"/>
    </location>
    <ligand>
        <name>Mg(2+)</name>
        <dbReference type="ChEBI" id="CHEBI:18420"/>
    </ligand>
</feature>
<dbReference type="KEGG" id="maqe:RJ40_03280"/>
<keyword evidence="8" id="KW-1185">Reference proteome</keyword>
<feature type="active site" description="Nucleophile" evidence="5">
    <location>
        <position position="8"/>
    </location>
</feature>
<proteinExistence type="inferred from homology"/>
<dbReference type="AlphaFoldDB" id="A0A8A3S2S0"/>
<dbReference type="GeneID" id="76423351"/>
<keyword evidence="1 5" id="KW-0479">Metal-binding</keyword>
<dbReference type="SFLD" id="SFLDG01140">
    <property type="entry name" value="C2.B:_Phosphomannomutase_and_P"/>
    <property type="match status" value="1"/>
</dbReference>
<feature type="binding site" evidence="5">
    <location>
        <position position="155"/>
    </location>
    <ligand>
        <name>substrate</name>
    </ligand>
</feature>
<dbReference type="HAMAP" id="MF_01419">
    <property type="entry name" value="GPH_hydrolase_arch"/>
    <property type="match status" value="1"/>
</dbReference>
<dbReference type="SFLD" id="SFLDG01144">
    <property type="entry name" value="C2.B.4:_PGP_Like"/>
    <property type="match status" value="1"/>
</dbReference>
<dbReference type="InterPro" id="IPR006379">
    <property type="entry name" value="HAD-SF_hydro_IIB"/>
</dbReference>
<dbReference type="RefSeq" id="WP_265581937.1">
    <property type="nucleotide sequence ID" value="NZ_CP036172.1"/>
</dbReference>
<dbReference type="Gene3D" id="3.40.50.1000">
    <property type="entry name" value="HAD superfamily/HAD-like"/>
    <property type="match status" value="1"/>
</dbReference>
<evidence type="ECO:0000256" key="3">
    <source>
        <dbReference type="ARBA" id="ARBA00022842"/>
    </source>
</evidence>
<evidence type="ECO:0000256" key="6">
    <source>
        <dbReference type="NCBIfam" id="TIGR01487"/>
    </source>
</evidence>
<keyword evidence="3 5" id="KW-0460">Magnesium</keyword>
<dbReference type="Proteomes" id="UP001042704">
    <property type="component" value="Chromosome"/>
</dbReference>
<dbReference type="EC" id="3.1.3.18" evidence="5 6"/>
<dbReference type="InterPro" id="IPR006382">
    <property type="entry name" value="PGPase"/>
</dbReference>
<reference evidence="7" key="2">
    <citation type="submission" date="2019-02" db="EMBL/GenBank/DDBJ databases">
        <authorList>
            <person name="Chen S.-C."/>
            <person name="Chien H.-H."/>
            <person name="Lai M.-C."/>
        </authorList>
    </citation>
    <scope>NUCLEOTIDE SEQUENCE</scope>
    <source>
        <strain evidence="7">N2F9704</strain>
    </source>
</reference>
<keyword evidence="2 5" id="KW-0378">Hydrolase</keyword>
<dbReference type="EMBL" id="CP036172">
    <property type="protein sequence ID" value="QSZ66587.1"/>
    <property type="molecule type" value="Genomic_DNA"/>
</dbReference>
<keyword evidence="4 5" id="KW-0119">Carbohydrate metabolism</keyword>
<comment type="function">
    <text evidence="5">Catalyzes the dephosphorylation of 2-phosphoglycolate.</text>
</comment>
<dbReference type="NCBIfam" id="TIGR01482">
    <property type="entry name" value="SPP-subfamily"/>
    <property type="match status" value="1"/>
</dbReference>
<reference evidence="7" key="1">
    <citation type="journal article" date="2001" name="Int. J. Syst. Evol. Microbiol.">
        <title>Methanofollis aquaemaris sp. nov., a methanogen isolated from an aquaculture fish pond.</title>
        <authorList>
            <person name="Lai M.C."/>
            <person name="Chen S.C."/>
        </authorList>
    </citation>
    <scope>NUCLEOTIDE SEQUENCE</scope>
    <source>
        <strain evidence="7">N2F9704</strain>
    </source>
</reference>
<comment type="similarity">
    <text evidence="5">Belongs to the archaeal SPP-like hydrolase family.</text>
</comment>
<dbReference type="PANTHER" id="PTHR10000">
    <property type="entry name" value="PHOSPHOSERINE PHOSPHATASE"/>
    <property type="match status" value="1"/>
</dbReference>
<gene>
    <name evidence="7" type="ORF">RJ40_03280</name>
</gene>
<dbReference type="GO" id="GO:0000287">
    <property type="term" value="F:magnesium ion binding"/>
    <property type="evidence" value="ECO:0007669"/>
    <property type="project" value="InterPro"/>
</dbReference>
<dbReference type="GO" id="GO:0008967">
    <property type="term" value="F:phosphoglycolate phosphatase activity"/>
    <property type="evidence" value="ECO:0007669"/>
    <property type="project" value="UniProtKB-UniRule"/>
</dbReference>
<feature type="binding site" evidence="5">
    <location>
        <position position="182"/>
    </location>
    <ligand>
        <name>Mg(2+)</name>
        <dbReference type="ChEBI" id="CHEBI:18420"/>
    </ligand>
</feature>
<evidence type="ECO:0000256" key="2">
    <source>
        <dbReference type="ARBA" id="ARBA00022801"/>
    </source>
</evidence>
<evidence type="ECO:0000313" key="7">
    <source>
        <dbReference type="EMBL" id="QSZ66587.1"/>
    </source>
</evidence>
<feature type="binding site" evidence="5">
    <location>
        <position position="8"/>
    </location>
    <ligand>
        <name>Mg(2+)</name>
        <dbReference type="ChEBI" id="CHEBI:18420"/>
    </ligand>
</feature>
<evidence type="ECO:0000313" key="8">
    <source>
        <dbReference type="Proteomes" id="UP001042704"/>
    </source>
</evidence>
<evidence type="ECO:0000256" key="1">
    <source>
        <dbReference type="ARBA" id="ARBA00022723"/>
    </source>
</evidence>
<organism evidence="7 8">
    <name type="scientific">Methanofollis aquaemaris</name>
    <dbReference type="NCBI Taxonomy" id="126734"/>
    <lineage>
        <taxon>Archaea</taxon>
        <taxon>Methanobacteriati</taxon>
        <taxon>Methanobacteriota</taxon>
        <taxon>Stenosarchaea group</taxon>
        <taxon>Methanomicrobia</taxon>
        <taxon>Methanomicrobiales</taxon>
        <taxon>Methanomicrobiaceae</taxon>
        <taxon>Methanofollis</taxon>
    </lineage>
</organism>
<accession>A0A8A3S2S0</accession>
<dbReference type="NCBIfam" id="TIGR01484">
    <property type="entry name" value="HAD-SF-IIB"/>
    <property type="match status" value="1"/>
</dbReference>
<dbReference type="GO" id="GO:0005829">
    <property type="term" value="C:cytosol"/>
    <property type="evidence" value="ECO:0007669"/>
    <property type="project" value="TreeGrafter"/>
</dbReference>
<feature type="binding site" evidence="5">
    <location>
        <position position="10"/>
    </location>
    <ligand>
        <name>Mg(2+)</name>
        <dbReference type="ChEBI" id="CHEBI:18420"/>
    </ligand>
</feature>
<dbReference type="SUPFAM" id="SSF56784">
    <property type="entry name" value="HAD-like"/>
    <property type="match status" value="1"/>
</dbReference>
<dbReference type="NCBIfam" id="TIGR01487">
    <property type="entry name" value="Pglycolate_arch"/>
    <property type="match status" value="1"/>
</dbReference>
<sequence length="232" mass="25238">MFKAVVTDLDGTLTDRRRRISTAAIEAIRDLVDAGIPVVLASGNTTCSLDILCKMIGTDGSIIGENGGVYRHRFDGKLQVAGRQDICREAYRRIEEHFAEEGKTLTLYSPENRFADIAFARTVSPAETAAIIADMPVRTIDTGFAIHLQYNGVSKGTALSELAALMGLVPDDFLAVGDSENDTEMIRRAGVGAVVGNAVPGPMAAAEYVAEKKYGEGFVEIVRKYRPYFRER</sequence>
<comment type="catalytic activity">
    <reaction evidence="5">
        <text>2-phosphoglycolate + H2O = glycolate + phosphate</text>
        <dbReference type="Rhea" id="RHEA:14369"/>
        <dbReference type="ChEBI" id="CHEBI:15377"/>
        <dbReference type="ChEBI" id="CHEBI:29805"/>
        <dbReference type="ChEBI" id="CHEBI:43474"/>
        <dbReference type="ChEBI" id="CHEBI:58033"/>
        <dbReference type="EC" id="3.1.3.18"/>
    </reaction>
</comment>
<comment type="cofactor">
    <cofactor evidence="5">
        <name>Mg(2+)</name>
        <dbReference type="ChEBI" id="CHEBI:18420"/>
    </cofactor>
</comment>
<dbReference type="InterPro" id="IPR023214">
    <property type="entry name" value="HAD_sf"/>
</dbReference>
<dbReference type="Gene3D" id="3.90.1070.10">
    <property type="match status" value="1"/>
</dbReference>
<dbReference type="CDD" id="cd07514">
    <property type="entry name" value="HAD_Pase"/>
    <property type="match status" value="1"/>
</dbReference>
<evidence type="ECO:0000256" key="5">
    <source>
        <dbReference type="HAMAP-Rule" id="MF_01419"/>
    </source>
</evidence>
<dbReference type="NCBIfam" id="NF002245">
    <property type="entry name" value="PRK01158.1"/>
    <property type="match status" value="1"/>
</dbReference>
<dbReference type="PANTHER" id="PTHR10000:SF8">
    <property type="entry name" value="HAD SUPERFAMILY HYDROLASE-LIKE, TYPE 3"/>
    <property type="match status" value="1"/>
</dbReference>
<dbReference type="SFLD" id="SFLDF00446">
    <property type="entry name" value="phosphoglycolate_phosphatase_3"/>
    <property type="match status" value="1"/>
</dbReference>
<dbReference type="InterPro" id="IPR036412">
    <property type="entry name" value="HAD-like_sf"/>
</dbReference>
<protein>
    <recommendedName>
        <fullName evidence="5 6">Phosphoglycolate phosphatase</fullName>
        <shortName evidence="5">PGP</shortName>
        <shortName evidence="5">PGPase</shortName>
        <ecNumber evidence="5 6">3.1.3.18</ecNumber>
    </recommendedName>
</protein>